<dbReference type="CDD" id="cd00756">
    <property type="entry name" value="MoaE"/>
    <property type="match status" value="1"/>
</dbReference>
<feature type="region of interest" description="Disordered" evidence="5">
    <location>
        <begin position="234"/>
        <end position="256"/>
    </location>
</feature>
<dbReference type="EC" id="2.8.1.12" evidence="4"/>
<organism evidence="6 7">
    <name type="scientific">Ceratodon purpureus</name>
    <name type="common">Fire moss</name>
    <name type="synonym">Dicranum purpureum</name>
    <dbReference type="NCBI Taxonomy" id="3225"/>
    <lineage>
        <taxon>Eukaryota</taxon>
        <taxon>Viridiplantae</taxon>
        <taxon>Streptophyta</taxon>
        <taxon>Embryophyta</taxon>
        <taxon>Bryophyta</taxon>
        <taxon>Bryophytina</taxon>
        <taxon>Bryopsida</taxon>
        <taxon>Dicranidae</taxon>
        <taxon>Pseudoditrichales</taxon>
        <taxon>Ditrichaceae</taxon>
        <taxon>Ceratodon</taxon>
    </lineage>
</organism>
<dbReference type="AlphaFoldDB" id="A0A8T0J388"/>
<comment type="subunit">
    <text evidence="4">Heterotetramer; composed of 2 small (MOCS2A) and 2 large (MOCS2B) subunits.</text>
</comment>
<evidence type="ECO:0000256" key="1">
    <source>
        <dbReference type="ARBA" id="ARBA00022490"/>
    </source>
</evidence>
<keyword evidence="1 4" id="KW-0963">Cytoplasm</keyword>
<name>A0A8T0J388_CERPU</name>
<dbReference type="Gene3D" id="3.90.1170.40">
    <property type="entry name" value="Molybdopterin biosynthesis MoaE subunit"/>
    <property type="match status" value="1"/>
</dbReference>
<evidence type="ECO:0000313" key="6">
    <source>
        <dbReference type="EMBL" id="KAG0589589.1"/>
    </source>
</evidence>
<keyword evidence="2 4" id="KW-0808">Transferase</keyword>
<evidence type="ECO:0000256" key="2">
    <source>
        <dbReference type="ARBA" id="ARBA00022679"/>
    </source>
</evidence>
<dbReference type="InterPro" id="IPR003448">
    <property type="entry name" value="Mopterin_biosynth_MoaE"/>
</dbReference>
<dbReference type="GO" id="GO:1990140">
    <property type="term" value="C:molybdopterin synthase complex"/>
    <property type="evidence" value="ECO:0007669"/>
    <property type="project" value="UniProtKB-UniRule"/>
</dbReference>
<dbReference type="Pfam" id="PF02391">
    <property type="entry name" value="MoaE"/>
    <property type="match status" value="1"/>
</dbReference>
<protein>
    <recommendedName>
        <fullName evidence="4">Molybdopterin synthase catalytic subunit</fullName>
        <ecNumber evidence="4">2.8.1.12</ecNumber>
    </recommendedName>
    <alternativeName>
        <fullName evidence="4">Molybdenum cofactor synthesis protein 2 large subunit</fullName>
    </alternativeName>
    <alternativeName>
        <fullName evidence="4">Molybdenum cofactor synthesis protein 2B</fullName>
        <shortName evidence="4">MOCS2B</shortName>
    </alternativeName>
</protein>
<evidence type="ECO:0000256" key="3">
    <source>
        <dbReference type="ARBA" id="ARBA00023150"/>
    </source>
</evidence>
<dbReference type="GO" id="GO:0030366">
    <property type="term" value="F:molybdopterin synthase activity"/>
    <property type="evidence" value="ECO:0007669"/>
    <property type="project" value="UniProtKB-UniRule"/>
</dbReference>
<sequence>MSCVATFAAIPDKTNVDASFLRRSSASHEETEERLEKNRGFGDSKANAAEFRTQATIWNSCITTALRWIEFAGAGWVGCGGREGEMAGDGGDVVEIVDEAIDLNKYVDMVRDAGAGAIATFLGTTRDTFEDKRVLELRYEAYHAMALEQMRRICVAARARWSLHRIAIVHRIGVVGIGQESVLVAVSSVHRKESLHACEFLIDELKASVPIWKKEVYETGEAWKQNSEFLKKNFVPGSAQDGGGEEGTSPQDAPRV</sequence>
<comment type="pathway">
    <text evidence="4">Cofactor biosynthesis; molybdopterin biosynthesis.</text>
</comment>
<comment type="caution">
    <text evidence="6">The sequence shown here is derived from an EMBL/GenBank/DDBJ whole genome shotgun (WGS) entry which is preliminary data.</text>
</comment>
<comment type="subcellular location">
    <subcellularLocation>
        <location evidence="4">Cytoplasm</location>
    </subcellularLocation>
</comment>
<feature type="binding site" evidence="4">
    <location>
        <begin position="213"/>
        <end position="215"/>
    </location>
    <ligand>
        <name>substrate</name>
    </ligand>
</feature>
<dbReference type="SUPFAM" id="SSF54690">
    <property type="entry name" value="Molybdopterin synthase subunit MoaE"/>
    <property type="match status" value="1"/>
</dbReference>
<dbReference type="EMBL" id="CM026421">
    <property type="protein sequence ID" value="KAG0589589.1"/>
    <property type="molecule type" value="Genomic_DNA"/>
</dbReference>
<proteinExistence type="inferred from homology"/>
<dbReference type="HAMAP" id="MF_03052">
    <property type="entry name" value="MOC2B"/>
    <property type="match status" value="1"/>
</dbReference>
<comment type="function">
    <text evidence="4">Catalytic subunit of the molybdopterin synthase complex, a complex that catalyzes the conversion of precursor Z into molybdopterin. Acts by mediating the incorporation of 2 sulfur atoms from thiocarboxylated MOCS2A into precursor Z to generate a dithiolene group.</text>
</comment>
<dbReference type="InterPro" id="IPR028888">
    <property type="entry name" value="MOCS2B_euk"/>
</dbReference>
<keyword evidence="3 4" id="KW-0501">Molybdenum cofactor biosynthesis</keyword>
<feature type="binding site" evidence="4">
    <location>
        <begin position="190"/>
        <end position="191"/>
    </location>
    <ligand>
        <name>substrate</name>
    </ligand>
</feature>
<comment type="similarity">
    <text evidence="4">Belongs to the MoaE family. MOCS2B subfamily.</text>
</comment>
<keyword evidence="7" id="KW-1185">Reference proteome</keyword>
<gene>
    <name evidence="6" type="ORF">KC19_1G032300</name>
</gene>
<evidence type="ECO:0000256" key="5">
    <source>
        <dbReference type="SAM" id="MobiDB-lite"/>
    </source>
</evidence>
<feature type="binding site" evidence="4">
    <location>
        <position position="206"/>
    </location>
    <ligand>
        <name>substrate</name>
    </ligand>
</feature>
<accession>A0A8T0J388</accession>
<dbReference type="Proteomes" id="UP000822688">
    <property type="component" value="Chromosome 1"/>
</dbReference>
<evidence type="ECO:0000313" key="7">
    <source>
        <dbReference type="Proteomes" id="UP000822688"/>
    </source>
</evidence>
<evidence type="ECO:0000256" key="4">
    <source>
        <dbReference type="HAMAP-Rule" id="MF_03052"/>
    </source>
</evidence>
<dbReference type="FunFam" id="3.90.1170.40:FF:000002">
    <property type="entry name" value="Molybdopterin synthase catalytic subunit"/>
    <property type="match status" value="1"/>
</dbReference>
<dbReference type="PANTHER" id="PTHR23404">
    <property type="entry name" value="MOLYBDOPTERIN SYNTHASE RELATED"/>
    <property type="match status" value="1"/>
</dbReference>
<dbReference type="GO" id="GO:0006777">
    <property type="term" value="P:Mo-molybdopterin cofactor biosynthetic process"/>
    <property type="evidence" value="ECO:0007669"/>
    <property type="project" value="UniProtKB-UniRule"/>
</dbReference>
<comment type="catalytic activity">
    <reaction evidence="4">
        <text>2 [molybdopterin-synthase sulfur-carrier protein]-C-terminal-Gly-aminoethanethioate + cyclic pyranopterin phosphate + H2O = molybdopterin + 2 [molybdopterin-synthase sulfur-carrier protein]-C-terminal Gly-Gly + 2 H(+)</text>
        <dbReference type="Rhea" id="RHEA:26333"/>
        <dbReference type="Rhea" id="RHEA-COMP:12202"/>
        <dbReference type="Rhea" id="RHEA-COMP:19907"/>
        <dbReference type="ChEBI" id="CHEBI:15377"/>
        <dbReference type="ChEBI" id="CHEBI:15378"/>
        <dbReference type="ChEBI" id="CHEBI:58698"/>
        <dbReference type="ChEBI" id="CHEBI:59648"/>
        <dbReference type="ChEBI" id="CHEBI:90778"/>
        <dbReference type="ChEBI" id="CHEBI:232372"/>
        <dbReference type="EC" id="2.8.1.12"/>
    </reaction>
</comment>
<reference evidence="6" key="1">
    <citation type="submission" date="2020-06" db="EMBL/GenBank/DDBJ databases">
        <title>WGS assembly of Ceratodon purpureus strain R40.</title>
        <authorList>
            <person name="Carey S.B."/>
            <person name="Jenkins J."/>
            <person name="Shu S."/>
            <person name="Lovell J.T."/>
            <person name="Sreedasyam A."/>
            <person name="Maumus F."/>
            <person name="Tiley G.P."/>
            <person name="Fernandez-Pozo N."/>
            <person name="Barry K."/>
            <person name="Chen C."/>
            <person name="Wang M."/>
            <person name="Lipzen A."/>
            <person name="Daum C."/>
            <person name="Saski C.A."/>
            <person name="Payton A.C."/>
            <person name="Mcbreen J.C."/>
            <person name="Conrad R.E."/>
            <person name="Kollar L.M."/>
            <person name="Olsson S."/>
            <person name="Huttunen S."/>
            <person name="Landis J.B."/>
            <person name="Wickett N.J."/>
            <person name="Johnson M.G."/>
            <person name="Rensing S.A."/>
            <person name="Grimwood J."/>
            <person name="Schmutz J."/>
            <person name="Mcdaniel S.F."/>
        </authorList>
    </citation>
    <scope>NUCLEOTIDE SEQUENCE</scope>
    <source>
        <strain evidence="6">R40</strain>
    </source>
</reference>
<dbReference type="InterPro" id="IPR036563">
    <property type="entry name" value="MoaE_sf"/>
</dbReference>